<evidence type="ECO:0000313" key="1">
    <source>
        <dbReference type="EMBL" id="HIU42117.1"/>
    </source>
</evidence>
<reference evidence="1" key="2">
    <citation type="journal article" date="2021" name="PeerJ">
        <title>Extensive microbial diversity within the chicken gut microbiome revealed by metagenomics and culture.</title>
        <authorList>
            <person name="Gilroy R."/>
            <person name="Ravi A."/>
            <person name="Getino M."/>
            <person name="Pursley I."/>
            <person name="Horton D.L."/>
            <person name="Alikhan N.F."/>
            <person name="Baker D."/>
            <person name="Gharbi K."/>
            <person name="Hall N."/>
            <person name="Watson M."/>
            <person name="Adriaenssens E.M."/>
            <person name="Foster-Nyarko E."/>
            <person name="Jarju S."/>
            <person name="Secka A."/>
            <person name="Antonio M."/>
            <person name="Oren A."/>
            <person name="Chaudhuri R.R."/>
            <person name="La Ragione R."/>
            <person name="Hildebrand F."/>
            <person name="Pallen M.J."/>
        </authorList>
    </citation>
    <scope>NUCLEOTIDE SEQUENCE</scope>
    <source>
        <strain evidence="1">4509</strain>
    </source>
</reference>
<sequence length="230" mass="26379">MGLWSPALFASDLACDIRTDYGILLSMGKTDQEAEEMMIQYHRDLFETNTPDEQEFWIALAVCEWKRGRLSQQVKTIALHYLEQGWDLPLWEIPGKEKDYRKRKKVIEELVEKLNSPMPPRKEAKKVSVVRCPWPVGSLLAYHIITNEEAAGQDPLFGKYALLRIIQINRTPVTRMIPDAPCDESMLVGLYGWCGDEIPNSSIIKELEFIPLLEAEHHLPSPPETLDFSV</sequence>
<gene>
    <name evidence="1" type="ORF">IAD19_06140</name>
</gene>
<feature type="non-terminal residue" evidence="1">
    <location>
        <position position="230"/>
    </location>
</feature>
<dbReference type="EMBL" id="DVMX01000120">
    <property type="protein sequence ID" value="HIU42117.1"/>
    <property type="molecule type" value="Genomic_DNA"/>
</dbReference>
<proteinExistence type="predicted"/>
<organism evidence="1 2">
    <name type="scientific">Candidatus Egerieicola faecale</name>
    <dbReference type="NCBI Taxonomy" id="2840774"/>
    <lineage>
        <taxon>Bacteria</taxon>
        <taxon>Bacillati</taxon>
        <taxon>Bacillota</taxon>
        <taxon>Clostridia</taxon>
        <taxon>Eubacteriales</taxon>
        <taxon>Oscillospiraceae</taxon>
        <taxon>Oscillospiraceae incertae sedis</taxon>
        <taxon>Candidatus Egerieicola</taxon>
    </lineage>
</organism>
<evidence type="ECO:0000313" key="2">
    <source>
        <dbReference type="Proteomes" id="UP000824082"/>
    </source>
</evidence>
<comment type="caution">
    <text evidence="1">The sequence shown here is derived from an EMBL/GenBank/DDBJ whole genome shotgun (WGS) entry which is preliminary data.</text>
</comment>
<protein>
    <submittedName>
        <fullName evidence="1">Uncharacterized protein</fullName>
    </submittedName>
</protein>
<accession>A0A9D1LKM9</accession>
<dbReference type="AlphaFoldDB" id="A0A9D1LKM9"/>
<name>A0A9D1LKM9_9FIRM</name>
<dbReference type="Proteomes" id="UP000824082">
    <property type="component" value="Unassembled WGS sequence"/>
</dbReference>
<reference evidence="1" key="1">
    <citation type="submission" date="2020-10" db="EMBL/GenBank/DDBJ databases">
        <authorList>
            <person name="Gilroy R."/>
        </authorList>
    </citation>
    <scope>NUCLEOTIDE SEQUENCE</scope>
    <source>
        <strain evidence="1">4509</strain>
    </source>
</reference>